<dbReference type="GO" id="GO:0006950">
    <property type="term" value="P:response to stress"/>
    <property type="evidence" value="ECO:0007669"/>
    <property type="project" value="TreeGrafter"/>
</dbReference>
<dbReference type="InterPro" id="IPR036388">
    <property type="entry name" value="WH-like_DNA-bd_sf"/>
</dbReference>
<dbReference type="InterPro" id="IPR036390">
    <property type="entry name" value="WH_DNA-bd_sf"/>
</dbReference>
<keyword evidence="3" id="KW-0804">Transcription</keyword>
<dbReference type="PRINTS" id="PR00598">
    <property type="entry name" value="HTHMARR"/>
</dbReference>
<keyword evidence="1" id="KW-0805">Transcription regulation</keyword>
<dbReference type="InterPro" id="IPR000835">
    <property type="entry name" value="HTH_MarR-typ"/>
</dbReference>
<reference evidence="5 6" key="1">
    <citation type="submission" date="2017-09" db="EMBL/GenBank/DDBJ databases">
        <title>Genomics of the genus Arcobacter.</title>
        <authorList>
            <person name="Perez-Cataluna A."/>
            <person name="Figueras M.J."/>
            <person name="Salas-Masso N."/>
        </authorList>
    </citation>
    <scope>NUCLEOTIDE SEQUENCE [LARGE SCALE GENOMIC DNA]</scope>
    <source>
        <strain evidence="5 6">F156-34</strain>
    </source>
</reference>
<protein>
    <recommendedName>
        <fullName evidence="4">HTH marR-type domain-containing protein</fullName>
    </recommendedName>
</protein>
<accession>A0A4Q1AW39</accession>
<dbReference type="OrthoDB" id="5521015at2"/>
<dbReference type="PROSITE" id="PS50995">
    <property type="entry name" value="HTH_MARR_2"/>
    <property type="match status" value="1"/>
</dbReference>
<dbReference type="PANTHER" id="PTHR33164:SF64">
    <property type="entry name" value="TRANSCRIPTIONAL REGULATOR SLYA"/>
    <property type="match status" value="1"/>
</dbReference>
<keyword evidence="6" id="KW-1185">Reference proteome</keyword>
<dbReference type="Proteomes" id="UP000289718">
    <property type="component" value="Unassembled WGS sequence"/>
</dbReference>
<evidence type="ECO:0000259" key="4">
    <source>
        <dbReference type="PROSITE" id="PS50995"/>
    </source>
</evidence>
<dbReference type="GO" id="GO:0003700">
    <property type="term" value="F:DNA-binding transcription factor activity"/>
    <property type="evidence" value="ECO:0007669"/>
    <property type="project" value="InterPro"/>
</dbReference>
<keyword evidence="2" id="KW-0238">DNA-binding</keyword>
<dbReference type="InterPro" id="IPR039422">
    <property type="entry name" value="MarR/SlyA-like"/>
</dbReference>
<gene>
    <name evidence="5" type="ORF">CP965_05575</name>
</gene>
<sequence>MNEQITDEKACLAFLISKVQLKLRHRLNQKLRKYDITLEQRQIILKLFTYGAMSQRELCEKTLTEPSNINMTLKRMEQRGYIRKIKHPKDKRASLIEATPKALELREELVQAGQDNLGQLLEGIDQEKIDNTFEVLQQMYKNALEEELNNSLKLDIV</sequence>
<dbReference type="Pfam" id="PF01047">
    <property type="entry name" value="MarR"/>
    <property type="match status" value="1"/>
</dbReference>
<dbReference type="SMART" id="SM00347">
    <property type="entry name" value="HTH_MARR"/>
    <property type="match status" value="1"/>
</dbReference>
<dbReference type="SUPFAM" id="SSF46785">
    <property type="entry name" value="Winged helix' DNA-binding domain"/>
    <property type="match status" value="1"/>
</dbReference>
<evidence type="ECO:0000256" key="3">
    <source>
        <dbReference type="ARBA" id="ARBA00023163"/>
    </source>
</evidence>
<dbReference type="RefSeq" id="WP_129061092.1">
    <property type="nucleotide sequence ID" value="NZ_NXIE01000002.1"/>
</dbReference>
<dbReference type="PROSITE" id="PS01117">
    <property type="entry name" value="HTH_MARR_1"/>
    <property type="match status" value="1"/>
</dbReference>
<name>A0A4Q1AW39_9BACT</name>
<dbReference type="EMBL" id="NXIE01000002">
    <property type="protein sequence ID" value="RXK13271.1"/>
    <property type="molecule type" value="Genomic_DNA"/>
</dbReference>
<evidence type="ECO:0000313" key="6">
    <source>
        <dbReference type="Proteomes" id="UP000289718"/>
    </source>
</evidence>
<proteinExistence type="predicted"/>
<dbReference type="AlphaFoldDB" id="A0A4Q1AW39"/>
<dbReference type="PANTHER" id="PTHR33164">
    <property type="entry name" value="TRANSCRIPTIONAL REGULATOR, MARR FAMILY"/>
    <property type="match status" value="1"/>
</dbReference>
<comment type="caution">
    <text evidence="5">The sequence shown here is derived from an EMBL/GenBank/DDBJ whole genome shotgun (WGS) entry which is preliminary data.</text>
</comment>
<dbReference type="GO" id="GO:0003677">
    <property type="term" value="F:DNA binding"/>
    <property type="evidence" value="ECO:0007669"/>
    <property type="project" value="UniProtKB-KW"/>
</dbReference>
<dbReference type="InterPro" id="IPR023187">
    <property type="entry name" value="Tscrpt_reg_MarR-type_CS"/>
</dbReference>
<evidence type="ECO:0000256" key="2">
    <source>
        <dbReference type="ARBA" id="ARBA00023125"/>
    </source>
</evidence>
<organism evidence="5 6">
    <name type="scientific">Halarcobacter mediterraneus</name>
    <dbReference type="NCBI Taxonomy" id="2023153"/>
    <lineage>
        <taxon>Bacteria</taxon>
        <taxon>Pseudomonadati</taxon>
        <taxon>Campylobacterota</taxon>
        <taxon>Epsilonproteobacteria</taxon>
        <taxon>Campylobacterales</taxon>
        <taxon>Arcobacteraceae</taxon>
        <taxon>Halarcobacter</taxon>
    </lineage>
</organism>
<dbReference type="Gene3D" id="1.10.10.10">
    <property type="entry name" value="Winged helix-like DNA-binding domain superfamily/Winged helix DNA-binding domain"/>
    <property type="match status" value="1"/>
</dbReference>
<feature type="domain" description="HTH marR-type" evidence="4">
    <location>
        <begin position="9"/>
        <end position="141"/>
    </location>
</feature>
<evidence type="ECO:0000313" key="5">
    <source>
        <dbReference type="EMBL" id="RXK13271.1"/>
    </source>
</evidence>
<evidence type="ECO:0000256" key="1">
    <source>
        <dbReference type="ARBA" id="ARBA00023015"/>
    </source>
</evidence>